<accession>A0A451AFK6</accession>
<reference evidence="1" key="1">
    <citation type="submission" date="2019-02" db="EMBL/GenBank/DDBJ databases">
        <authorList>
            <person name="Gruber-Vodicka R. H."/>
            <person name="Seah K. B. B."/>
        </authorList>
    </citation>
    <scope>NUCLEOTIDE SEQUENCE</scope>
    <source>
        <strain evidence="2">BECK_BY19</strain>
        <strain evidence="1">BECK_BY8</strain>
    </source>
</reference>
<dbReference type="AlphaFoldDB" id="A0A451AFK6"/>
<evidence type="ECO:0008006" key="3">
    <source>
        <dbReference type="Google" id="ProtNLM"/>
    </source>
</evidence>
<dbReference type="EMBL" id="CAADGD010000057">
    <property type="protein sequence ID" value="VFK71256.1"/>
    <property type="molecule type" value="Genomic_DNA"/>
</dbReference>
<evidence type="ECO:0000313" key="2">
    <source>
        <dbReference type="EMBL" id="VFK71256.1"/>
    </source>
</evidence>
<proteinExistence type="predicted"/>
<dbReference type="PROSITE" id="PS51257">
    <property type="entry name" value="PROKAR_LIPOPROTEIN"/>
    <property type="match status" value="1"/>
</dbReference>
<gene>
    <name evidence="1" type="ORF">BECKUNK1418G_GA0071005_105212</name>
    <name evidence="2" type="ORF">BECKUNK1418H_GA0071006_105712</name>
</gene>
<evidence type="ECO:0000313" key="1">
    <source>
        <dbReference type="EMBL" id="VFK64840.1"/>
    </source>
</evidence>
<name>A0A451AFK6_9GAMM</name>
<protein>
    <recommendedName>
        <fullName evidence="3">Lipoprotein</fullName>
    </recommendedName>
</protein>
<organism evidence="1">
    <name type="scientific">Candidatus Kentrum sp. UNK</name>
    <dbReference type="NCBI Taxonomy" id="2126344"/>
    <lineage>
        <taxon>Bacteria</taxon>
        <taxon>Pseudomonadati</taxon>
        <taxon>Pseudomonadota</taxon>
        <taxon>Gammaproteobacteria</taxon>
        <taxon>Candidatus Kentrum</taxon>
    </lineage>
</organism>
<dbReference type="EMBL" id="CAADFZ010000052">
    <property type="protein sequence ID" value="VFK64840.1"/>
    <property type="molecule type" value="Genomic_DNA"/>
</dbReference>
<sequence>MHNKIAISAIALITVSSIFGCATTHTQSELDKKYQAAIIDAAQVSEAEISKNLYAVNKENKDLIWNVDGSKILVATWSSKNKFDKHIKQNNRTSDNAKFLTWVTLVPQVHNLCHGYIERKQKTTKEEVDLRLKQYLGLPHTNEYDIFVEMWVSPKDLFRPCVDPEIHDTRCHLHFEEGNIPNVKNIKEYDEFYRNLYYGSIRSKTKGVFPWTGLGYTHDWGNPLSKVGASEYILSPGSAYDIKEVMPTMKYCEMDYAK</sequence>